<keyword evidence="3" id="KW-1185">Reference proteome</keyword>
<comment type="caution">
    <text evidence="2">The sequence shown here is derived from an EMBL/GenBank/DDBJ whole genome shotgun (WGS) entry which is preliminary data.</text>
</comment>
<evidence type="ECO:0000313" key="2">
    <source>
        <dbReference type="EMBL" id="KAJ1127646.1"/>
    </source>
</evidence>
<sequence length="102" mass="11535">MRPQHRSRLLMEPAVLRQCDGEQGAVPQQTGRRRQGNGFVKDVEGEEESRDAEKVKDGDAEAGEERRNAKEQKEGSGRETTRTEDIGVRQQGTPHWNAHQDN</sequence>
<dbReference type="AlphaFoldDB" id="A0AAV7PJZ0"/>
<dbReference type="Proteomes" id="UP001066276">
    <property type="component" value="Chromosome 7"/>
</dbReference>
<accession>A0AAV7PJZ0</accession>
<protein>
    <submittedName>
        <fullName evidence="2">Uncharacterized protein</fullName>
    </submittedName>
</protein>
<feature type="region of interest" description="Disordered" evidence="1">
    <location>
        <begin position="1"/>
        <end position="102"/>
    </location>
</feature>
<evidence type="ECO:0000313" key="3">
    <source>
        <dbReference type="Proteomes" id="UP001066276"/>
    </source>
</evidence>
<reference evidence="2" key="1">
    <citation type="journal article" date="2022" name="bioRxiv">
        <title>Sequencing and chromosome-scale assembly of the giantPleurodeles waltlgenome.</title>
        <authorList>
            <person name="Brown T."/>
            <person name="Elewa A."/>
            <person name="Iarovenko S."/>
            <person name="Subramanian E."/>
            <person name="Araus A.J."/>
            <person name="Petzold A."/>
            <person name="Susuki M."/>
            <person name="Suzuki K.-i.T."/>
            <person name="Hayashi T."/>
            <person name="Toyoda A."/>
            <person name="Oliveira C."/>
            <person name="Osipova E."/>
            <person name="Leigh N.D."/>
            <person name="Simon A."/>
            <person name="Yun M.H."/>
        </authorList>
    </citation>
    <scope>NUCLEOTIDE SEQUENCE</scope>
    <source>
        <strain evidence="2">20211129_DDA</strain>
        <tissue evidence="2">Liver</tissue>
    </source>
</reference>
<proteinExistence type="predicted"/>
<organism evidence="2 3">
    <name type="scientific">Pleurodeles waltl</name>
    <name type="common">Iberian ribbed newt</name>
    <dbReference type="NCBI Taxonomy" id="8319"/>
    <lineage>
        <taxon>Eukaryota</taxon>
        <taxon>Metazoa</taxon>
        <taxon>Chordata</taxon>
        <taxon>Craniata</taxon>
        <taxon>Vertebrata</taxon>
        <taxon>Euteleostomi</taxon>
        <taxon>Amphibia</taxon>
        <taxon>Batrachia</taxon>
        <taxon>Caudata</taxon>
        <taxon>Salamandroidea</taxon>
        <taxon>Salamandridae</taxon>
        <taxon>Pleurodelinae</taxon>
        <taxon>Pleurodeles</taxon>
    </lineage>
</organism>
<name>A0AAV7PJZ0_PLEWA</name>
<feature type="compositionally biased region" description="Basic and acidic residues" evidence="1">
    <location>
        <begin position="51"/>
        <end position="87"/>
    </location>
</feature>
<evidence type="ECO:0000256" key="1">
    <source>
        <dbReference type="SAM" id="MobiDB-lite"/>
    </source>
</evidence>
<dbReference type="EMBL" id="JANPWB010000011">
    <property type="protein sequence ID" value="KAJ1127646.1"/>
    <property type="molecule type" value="Genomic_DNA"/>
</dbReference>
<gene>
    <name evidence="2" type="ORF">NDU88_006042</name>
</gene>